<dbReference type="AlphaFoldDB" id="S9VZS0"/>
<keyword evidence="3" id="KW-0520">NAD</keyword>
<dbReference type="GO" id="GO:0008654">
    <property type="term" value="P:phospholipid biosynthetic process"/>
    <property type="evidence" value="ECO:0007669"/>
    <property type="project" value="UniProtKB-KW"/>
</dbReference>
<reference evidence="6 7" key="1">
    <citation type="journal article" date="2011" name="Science">
        <title>Comparative functional genomics of the fission yeasts.</title>
        <authorList>
            <person name="Rhind N."/>
            <person name="Chen Z."/>
            <person name="Yassour M."/>
            <person name="Thompson D.A."/>
            <person name="Haas B.J."/>
            <person name="Habib N."/>
            <person name="Wapinski I."/>
            <person name="Roy S."/>
            <person name="Lin M.F."/>
            <person name="Heiman D.I."/>
            <person name="Young S.K."/>
            <person name="Furuya K."/>
            <person name="Guo Y."/>
            <person name="Pidoux A."/>
            <person name="Chen H.M."/>
            <person name="Robbertse B."/>
            <person name="Goldberg J.M."/>
            <person name="Aoki K."/>
            <person name="Bayne E.H."/>
            <person name="Berlin A.M."/>
            <person name="Desjardins C.A."/>
            <person name="Dobbs E."/>
            <person name="Dukaj L."/>
            <person name="Fan L."/>
            <person name="FitzGerald M.G."/>
            <person name="French C."/>
            <person name="Gujja S."/>
            <person name="Hansen K."/>
            <person name="Keifenheim D."/>
            <person name="Levin J.Z."/>
            <person name="Mosher R.A."/>
            <person name="Mueller C.A."/>
            <person name="Pfiffner J."/>
            <person name="Priest M."/>
            <person name="Russ C."/>
            <person name="Smialowska A."/>
            <person name="Swoboda P."/>
            <person name="Sykes S.M."/>
            <person name="Vaughn M."/>
            <person name="Vengrova S."/>
            <person name="Yoder R."/>
            <person name="Zeng Q."/>
            <person name="Allshire R."/>
            <person name="Baulcombe D."/>
            <person name="Birren B.W."/>
            <person name="Brown W."/>
            <person name="Ekwall K."/>
            <person name="Kellis M."/>
            <person name="Leatherwood J."/>
            <person name="Levin H."/>
            <person name="Margalit H."/>
            <person name="Martienssen R."/>
            <person name="Nieduszynski C.A."/>
            <person name="Spatafora J.W."/>
            <person name="Friedman N."/>
            <person name="Dalgaard J.Z."/>
            <person name="Baumann P."/>
            <person name="Niki H."/>
            <person name="Regev A."/>
            <person name="Nusbaum C."/>
        </authorList>
    </citation>
    <scope>NUCLEOTIDE SEQUENCE [LARGE SCALE GENOMIC DNA]</scope>
    <source>
        <strain evidence="7">OY26 / ATCC MYA-4695 / CBS 11777 / NBRC 106824 / NRRL Y48691</strain>
    </source>
</reference>
<evidence type="ECO:0000313" key="7">
    <source>
        <dbReference type="Proteomes" id="UP000015464"/>
    </source>
</evidence>
<keyword evidence="4" id="KW-0812">Transmembrane</keyword>
<proteinExistence type="predicted"/>
<dbReference type="GO" id="GO:0008888">
    <property type="term" value="F:glycerol dehydrogenase (NAD+) activity"/>
    <property type="evidence" value="ECO:0007669"/>
    <property type="project" value="EnsemblFungi"/>
</dbReference>
<dbReference type="OMA" id="GVGTIMM"/>
<feature type="transmembrane region" description="Helical" evidence="4">
    <location>
        <begin position="12"/>
        <end position="36"/>
    </location>
</feature>
<organism evidence="6 7">
    <name type="scientific">Schizosaccharomyces cryophilus (strain OY26 / ATCC MYA-4695 / CBS 11777 / NBRC 106824 / NRRL Y48691)</name>
    <name type="common">Fission yeast</name>
    <dbReference type="NCBI Taxonomy" id="653667"/>
    <lineage>
        <taxon>Eukaryota</taxon>
        <taxon>Fungi</taxon>
        <taxon>Dikarya</taxon>
        <taxon>Ascomycota</taxon>
        <taxon>Taphrinomycotina</taxon>
        <taxon>Schizosaccharomycetes</taxon>
        <taxon>Schizosaccharomycetales</taxon>
        <taxon>Schizosaccharomycetaceae</taxon>
        <taxon>Schizosaccharomyces</taxon>
    </lineage>
</organism>
<sequence length="481" mass="53392">MFIQILPNIIRFIYFSLLNCLNLLLSWFAFFLFSMLSMHRHSITKGIPAHLPRQLSLLAYKQSRVSTGLGKRFYSPLESERPKEMGWEKERTTDRLFTSPQKYAQGRNIFGRSFTFVKNWATDSAVVLADPNIWNICAPTIVNSLESNGMKVKKLIFGGESSLKEIHRLQAECPSDAQIVIGVGGGKTIDTAKYLANEIKIPCIIAPTTASSDAATASLSVIYTSEGEFQKYSFYPTNPNLIMVDTDVIVKAPVRFLISGIGDALSTYVETESIMRSNSLSFAGGVPTIAGAAIARACKETIEKYAVAGILSNLRGVCTEAFEHTVEANTLLSGLGFENGNLAAAHAIHNGLTTAHGNIHRLMHGEKVAYGTLTQLILENWPLEEFNKLVAFMSQCHLPVTLEELGIPFVTDEELLMIGRATLRPEESIHNMSKKFTPQDVADAIKAVDSYSKKWREDNKWTEKFELPATRHHPHVTDIHP</sequence>
<dbReference type="SUPFAM" id="SSF56796">
    <property type="entry name" value="Dehydroquinate synthase-like"/>
    <property type="match status" value="1"/>
</dbReference>
<dbReference type="Proteomes" id="UP000015464">
    <property type="component" value="Unassembled WGS sequence"/>
</dbReference>
<accession>S9VZS0</accession>
<keyword evidence="2" id="KW-0560">Oxidoreductase</keyword>
<keyword evidence="4" id="KW-0472">Membrane</keyword>
<keyword evidence="1" id="KW-0479">Metal-binding</keyword>
<keyword evidence="7" id="KW-1185">Reference proteome</keyword>
<dbReference type="InterPro" id="IPR016205">
    <property type="entry name" value="Glycerol_DH"/>
</dbReference>
<dbReference type="GO" id="GO:0046872">
    <property type="term" value="F:metal ion binding"/>
    <property type="evidence" value="ECO:0007669"/>
    <property type="project" value="UniProtKB-KW"/>
</dbReference>
<evidence type="ECO:0000259" key="5">
    <source>
        <dbReference type="Pfam" id="PF00465"/>
    </source>
</evidence>
<evidence type="ECO:0000256" key="2">
    <source>
        <dbReference type="ARBA" id="ARBA00023002"/>
    </source>
</evidence>
<evidence type="ECO:0000256" key="1">
    <source>
        <dbReference type="ARBA" id="ARBA00022723"/>
    </source>
</evidence>
<dbReference type="Pfam" id="PF00465">
    <property type="entry name" value="Fe-ADH"/>
    <property type="match status" value="1"/>
</dbReference>
<dbReference type="NCBIfam" id="NF006941">
    <property type="entry name" value="PRK09423.1"/>
    <property type="match status" value="1"/>
</dbReference>
<dbReference type="HOGENOM" id="CLU_044754_1_0_1"/>
<protein>
    <submittedName>
        <fullName evidence="6">Glycerol dehydrogenase Gld1</fullName>
    </submittedName>
</protein>
<name>S9VZS0_SCHCR</name>
<dbReference type="CDD" id="cd08170">
    <property type="entry name" value="GlyDH"/>
    <property type="match status" value="1"/>
</dbReference>
<dbReference type="PANTHER" id="PTHR43616:SF5">
    <property type="entry name" value="GLYCEROL DEHYDROGENASE 1"/>
    <property type="match status" value="1"/>
</dbReference>
<gene>
    <name evidence="6" type="ORF">SPOG_00189</name>
</gene>
<dbReference type="OrthoDB" id="339764at2759"/>
<dbReference type="Gene3D" id="1.20.1090.10">
    <property type="entry name" value="Dehydroquinate synthase-like - alpha domain"/>
    <property type="match status" value="1"/>
</dbReference>
<dbReference type="RefSeq" id="XP_013023150.1">
    <property type="nucleotide sequence ID" value="XM_013167696.1"/>
</dbReference>
<dbReference type="EMBL" id="KE546990">
    <property type="protein sequence ID" value="EPY51764.1"/>
    <property type="molecule type" value="Genomic_DNA"/>
</dbReference>
<keyword evidence="4" id="KW-1133">Transmembrane helix</keyword>
<dbReference type="Gene3D" id="3.40.50.1970">
    <property type="match status" value="1"/>
</dbReference>
<feature type="domain" description="Alcohol dehydrogenase iron-type/glycerol dehydrogenase GldA" evidence="5">
    <location>
        <begin position="100"/>
        <end position="246"/>
    </location>
</feature>
<evidence type="ECO:0000313" key="6">
    <source>
        <dbReference type="EMBL" id="EPY51764.1"/>
    </source>
</evidence>
<evidence type="ECO:0000256" key="4">
    <source>
        <dbReference type="SAM" id="Phobius"/>
    </source>
</evidence>
<evidence type="ECO:0000256" key="3">
    <source>
        <dbReference type="ARBA" id="ARBA00023027"/>
    </source>
</evidence>
<dbReference type="PANTHER" id="PTHR43616">
    <property type="entry name" value="GLYCEROL DEHYDROGENASE"/>
    <property type="match status" value="1"/>
</dbReference>
<dbReference type="GeneID" id="25034521"/>
<dbReference type="GO" id="GO:0061613">
    <property type="term" value="P:glycolytic process from glycerol"/>
    <property type="evidence" value="ECO:0007669"/>
    <property type="project" value="EnsemblFungi"/>
</dbReference>
<dbReference type="STRING" id="653667.S9VZS0"/>
<dbReference type="GO" id="GO:0019564">
    <property type="term" value="P:aerobic glycerol catabolic process"/>
    <property type="evidence" value="ECO:0007669"/>
    <property type="project" value="EnsemblFungi"/>
</dbReference>
<dbReference type="eggNOG" id="ENOG502QUB4">
    <property type="taxonomic scope" value="Eukaryota"/>
</dbReference>
<dbReference type="InterPro" id="IPR001670">
    <property type="entry name" value="ADH_Fe/GldA"/>
</dbReference>